<sequence>MFGVKDKVAYRNGRNFGERNEKIETSFIRDFWRKININEWTFSLFLLGLSLTIVAVKLVVMYGFLLPTKTYVLVKNPSQYLLGLVPGFDRGEDLGNHMRENKDGFFESLGELIGKFGWLVKAAVSGISLMGFTWFIVYKDSRIPGVNPPSPFSPGKRKFQDDPRIQMNYLIGVINGLLIFIYMCF</sequence>
<dbReference type="InterPro" id="IPR029383">
    <property type="entry name" value="ARL6IP6"/>
</dbReference>
<feature type="transmembrane region" description="Helical" evidence="1">
    <location>
        <begin position="116"/>
        <end position="137"/>
    </location>
</feature>
<organism evidence="2 3">
    <name type="scientific">Fopius arisanus</name>
    <dbReference type="NCBI Taxonomy" id="64838"/>
    <lineage>
        <taxon>Eukaryota</taxon>
        <taxon>Metazoa</taxon>
        <taxon>Ecdysozoa</taxon>
        <taxon>Arthropoda</taxon>
        <taxon>Hexapoda</taxon>
        <taxon>Insecta</taxon>
        <taxon>Pterygota</taxon>
        <taxon>Neoptera</taxon>
        <taxon>Endopterygota</taxon>
        <taxon>Hymenoptera</taxon>
        <taxon>Apocrita</taxon>
        <taxon>Ichneumonoidea</taxon>
        <taxon>Braconidae</taxon>
        <taxon>Opiinae</taxon>
        <taxon>Fopius</taxon>
    </lineage>
</organism>
<reference evidence="3" key="1">
    <citation type="submission" date="2025-08" db="UniProtKB">
        <authorList>
            <consortium name="RefSeq"/>
        </authorList>
    </citation>
    <scope>IDENTIFICATION</scope>
    <source>
        <strain evidence="3">USDA-PBARC FA_bdor</strain>
        <tissue evidence="3">Whole organism</tissue>
    </source>
</reference>
<dbReference type="AlphaFoldDB" id="A0A9R1TGD1"/>
<evidence type="ECO:0000313" key="2">
    <source>
        <dbReference type="Proteomes" id="UP000694866"/>
    </source>
</evidence>
<name>A0A9R1TGD1_9HYME</name>
<proteinExistence type="predicted"/>
<dbReference type="PANTHER" id="PTHR28640:SF1">
    <property type="entry name" value="ADP-RIBOSYLATION FACTOR-LIKE PROTEIN 6-INTERACTING PROTEIN 6"/>
    <property type="match status" value="1"/>
</dbReference>
<feature type="transmembrane region" description="Helical" evidence="1">
    <location>
        <begin position="42"/>
        <end position="65"/>
    </location>
</feature>
<accession>A0A9R1TGD1</accession>
<keyword evidence="2" id="KW-1185">Reference proteome</keyword>
<dbReference type="KEGG" id="fas:105269956"/>
<dbReference type="PANTHER" id="PTHR28640">
    <property type="entry name" value="ADP-RIBOSYLATION FACTOR-LIKE PROTEIN 6-INTERACTING PROTEIN 6"/>
    <property type="match status" value="1"/>
</dbReference>
<gene>
    <name evidence="3" type="primary">LOC105269956</name>
</gene>
<keyword evidence="1" id="KW-1133">Transmembrane helix</keyword>
<protein>
    <submittedName>
        <fullName evidence="3">Uncharacterized protein</fullName>
    </submittedName>
</protein>
<keyword evidence="1" id="KW-0812">Transmembrane</keyword>
<dbReference type="Pfam" id="PF15062">
    <property type="entry name" value="ARL6IP6"/>
    <property type="match status" value="1"/>
</dbReference>
<keyword evidence="1" id="KW-0472">Membrane</keyword>
<evidence type="ECO:0000313" key="3">
    <source>
        <dbReference type="RefSeq" id="XP_011308890.1"/>
    </source>
</evidence>
<dbReference type="RefSeq" id="XP_011308890.1">
    <property type="nucleotide sequence ID" value="XM_011310588.1"/>
</dbReference>
<feature type="transmembrane region" description="Helical" evidence="1">
    <location>
        <begin position="165"/>
        <end position="183"/>
    </location>
</feature>
<evidence type="ECO:0000256" key="1">
    <source>
        <dbReference type="SAM" id="Phobius"/>
    </source>
</evidence>
<dbReference type="OrthoDB" id="10070125at2759"/>
<dbReference type="Proteomes" id="UP000694866">
    <property type="component" value="Unplaced"/>
</dbReference>
<dbReference type="GeneID" id="105269956"/>